<accession>A0A164PBL1</accession>
<dbReference type="Proteomes" id="UP000076722">
    <property type="component" value="Unassembled WGS sequence"/>
</dbReference>
<sequence length="326" mass="37000">MAAEINAIISYAAITRSTKTCFVAGFCLSFYDIFQTFPEEVEYYWNARWNVPRAFYFLTRYSPVVIELMEMLIGFVPVPDTDIIPPLDHRALIRIFASIPDVSLPITLLLAILDCIFLIIVSAILIICIHALYADRRILWGLILLLFMVGTCIFVLSILGVSSLQMRDELVPGVRFCASISSKLLDKLNWTCWIPLLSFDTVLALLAAMVAWRHRGSHQEHSALLKTLLKGSFAYFLAIVGVAIITVVIERVALSDCCYNFVAKINSFERFTEEEEEEEEEEDAVYCMRPAPWLARRVMTITPLSWANGEEFTVNNLEKILPIPPD</sequence>
<feature type="transmembrane region" description="Helical" evidence="1">
    <location>
        <begin position="233"/>
        <end position="254"/>
    </location>
</feature>
<keyword evidence="1" id="KW-0812">Transmembrane</keyword>
<keyword evidence="1" id="KW-0472">Membrane</keyword>
<protein>
    <recommendedName>
        <fullName evidence="2">DUF6533 domain-containing protein</fullName>
    </recommendedName>
</protein>
<proteinExistence type="predicted"/>
<evidence type="ECO:0000256" key="1">
    <source>
        <dbReference type="SAM" id="Phobius"/>
    </source>
</evidence>
<dbReference type="Pfam" id="PF20151">
    <property type="entry name" value="DUF6533"/>
    <property type="match status" value="1"/>
</dbReference>
<evidence type="ECO:0000313" key="3">
    <source>
        <dbReference type="EMBL" id="KZS88561.1"/>
    </source>
</evidence>
<gene>
    <name evidence="3" type="ORF">SISNIDRAFT_470019</name>
</gene>
<evidence type="ECO:0000313" key="4">
    <source>
        <dbReference type="Proteomes" id="UP000076722"/>
    </source>
</evidence>
<keyword evidence="4" id="KW-1185">Reference proteome</keyword>
<feature type="transmembrane region" description="Helical" evidence="1">
    <location>
        <begin position="139"/>
        <end position="161"/>
    </location>
</feature>
<feature type="transmembrane region" description="Helical" evidence="1">
    <location>
        <begin position="106"/>
        <end position="132"/>
    </location>
</feature>
<name>A0A164PBL1_9AGAM</name>
<keyword evidence="1" id="KW-1133">Transmembrane helix</keyword>
<reference evidence="3 4" key="1">
    <citation type="journal article" date="2016" name="Mol. Biol. Evol.">
        <title>Comparative Genomics of Early-Diverging Mushroom-Forming Fungi Provides Insights into the Origins of Lignocellulose Decay Capabilities.</title>
        <authorList>
            <person name="Nagy L.G."/>
            <person name="Riley R."/>
            <person name="Tritt A."/>
            <person name="Adam C."/>
            <person name="Daum C."/>
            <person name="Floudas D."/>
            <person name="Sun H."/>
            <person name="Yadav J.S."/>
            <person name="Pangilinan J."/>
            <person name="Larsson K.H."/>
            <person name="Matsuura K."/>
            <person name="Barry K."/>
            <person name="Labutti K."/>
            <person name="Kuo R."/>
            <person name="Ohm R.A."/>
            <person name="Bhattacharya S.S."/>
            <person name="Shirouzu T."/>
            <person name="Yoshinaga Y."/>
            <person name="Martin F.M."/>
            <person name="Grigoriev I.V."/>
            <person name="Hibbett D.S."/>
        </authorList>
    </citation>
    <scope>NUCLEOTIDE SEQUENCE [LARGE SCALE GENOMIC DNA]</scope>
    <source>
        <strain evidence="3 4">HHB9708</strain>
    </source>
</reference>
<dbReference type="EMBL" id="KV419435">
    <property type="protein sequence ID" value="KZS88561.1"/>
    <property type="molecule type" value="Genomic_DNA"/>
</dbReference>
<dbReference type="InterPro" id="IPR045340">
    <property type="entry name" value="DUF6533"/>
</dbReference>
<organism evidence="3 4">
    <name type="scientific">Sistotremastrum niveocremeum HHB9708</name>
    <dbReference type="NCBI Taxonomy" id="1314777"/>
    <lineage>
        <taxon>Eukaryota</taxon>
        <taxon>Fungi</taxon>
        <taxon>Dikarya</taxon>
        <taxon>Basidiomycota</taxon>
        <taxon>Agaricomycotina</taxon>
        <taxon>Agaricomycetes</taxon>
        <taxon>Sistotremastrales</taxon>
        <taxon>Sistotremastraceae</taxon>
        <taxon>Sertulicium</taxon>
        <taxon>Sertulicium niveocremeum</taxon>
    </lineage>
</organism>
<feature type="transmembrane region" description="Helical" evidence="1">
    <location>
        <begin position="193"/>
        <end position="212"/>
    </location>
</feature>
<feature type="domain" description="DUF6533" evidence="2">
    <location>
        <begin position="21"/>
        <end position="64"/>
    </location>
</feature>
<evidence type="ECO:0000259" key="2">
    <source>
        <dbReference type="Pfam" id="PF20151"/>
    </source>
</evidence>
<dbReference type="OrthoDB" id="3349377at2759"/>
<dbReference type="AlphaFoldDB" id="A0A164PBL1"/>